<dbReference type="CDD" id="cd03354">
    <property type="entry name" value="LbH_SAT"/>
    <property type="match status" value="1"/>
</dbReference>
<dbReference type="InterPro" id="IPR045304">
    <property type="entry name" value="LbH_SAT"/>
</dbReference>
<evidence type="ECO:0000256" key="1">
    <source>
        <dbReference type="ARBA" id="ARBA00022605"/>
    </source>
</evidence>
<dbReference type="PIRSF" id="PIRSF000441">
    <property type="entry name" value="CysE"/>
    <property type="match status" value="1"/>
</dbReference>
<evidence type="ECO:0000256" key="4">
    <source>
        <dbReference type="ARBA" id="ARBA00023315"/>
    </source>
</evidence>
<dbReference type="Gene3D" id="1.10.3130.10">
    <property type="entry name" value="serine acetyltransferase, domain 1"/>
    <property type="match status" value="1"/>
</dbReference>
<keyword evidence="4 5" id="KW-0012">Acyltransferase</keyword>
<dbReference type="InterPro" id="IPR011004">
    <property type="entry name" value="Trimer_LpxA-like_sf"/>
</dbReference>
<dbReference type="PROSITE" id="PS00101">
    <property type="entry name" value="HEXAPEP_TRANSFERASES"/>
    <property type="match status" value="1"/>
</dbReference>
<dbReference type="InterPro" id="IPR053376">
    <property type="entry name" value="Serine_acetyltransferase"/>
</dbReference>
<dbReference type="NCBIfam" id="TIGR01172">
    <property type="entry name" value="cysE"/>
    <property type="match status" value="1"/>
</dbReference>
<dbReference type="Proteomes" id="UP001597294">
    <property type="component" value="Unassembled WGS sequence"/>
</dbReference>
<gene>
    <name evidence="7" type="primary">cysE</name>
    <name evidence="7" type="ORF">ACFSKO_11105</name>
</gene>
<dbReference type="EMBL" id="JBHUII010000004">
    <property type="protein sequence ID" value="MFD2206167.1"/>
    <property type="molecule type" value="Genomic_DNA"/>
</dbReference>
<sequence>MFERLKAEIDATMSRDPAARSRAEVVLCYPGFQAVSLHRLSHKLWRHEWYLLARCLSHLGRIITGIEIHPGATIGKGFFIDHGMGVVIGETSVIGDNVTLYHGVTLGGVAPSVDSDAQRGTKRHPTLECGTIVGSGAQVLGPIVVACNARIGANAVVTKDVPCCATVVGIPGKVVNPKAPAVVDEQPFVAYGTPTGDVPDPVGRTLEGLLNEVQTLRRRINALEGQDDFQSNLLTKKAEADKTDNAGDDISPPGKC</sequence>
<accession>A0ABW5BJW1</accession>
<dbReference type="InterPro" id="IPR018357">
    <property type="entry name" value="Hexapep_transf_CS"/>
</dbReference>
<dbReference type="RefSeq" id="WP_380251480.1">
    <property type="nucleotide sequence ID" value="NZ_JBHUII010000004.1"/>
</dbReference>
<evidence type="ECO:0000313" key="7">
    <source>
        <dbReference type="EMBL" id="MFD2206167.1"/>
    </source>
</evidence>
<reference evidence="8" key="1">
    <citation type="journal article" date="2019" name="Int. J. Syst. Evol. Microbiol.">
        <title>The Global Catalogue of Microorganisms (GCM) 10K type strain sequencing project: providing services to taxonomists for standard genome sequencing and annotation.</title>
        <authorList>
            <consortium name="The Broad Institute Genomics Platform"/>
            <consortium name="The Broad Institute Genome Sequencing Center for Infectious Disease"/>
            <person name="Wu L."/>
            <person name="Ma J."/>
        </authorList>
    </citation>
    <scope>NUCLEOTIDE SEQUENCE [LARGE SCALE GENOMIC DNA]</scope>
    <source>
        <strain evidence="8">CGMCC 4.7192</strain>
    </source>
</reference>
<keyword evidence="1" id="KW-0028">Amino-acid biosynthesis</keyword>
<organism evidence="7 8">
    <name type="scientific">Kiloniella antarctica</name>
    <dbReference type="NCBI Taxonomy" id="1550907"/>
    <lineage>
        <taxon>Bacteria</taxon>
        <taxon>Pseudomonadati</taxon>
        <taxon>Pseudomonadota</taxon>
        <taxon>Alphaproteobacteria</taxon>
        <taxon>Rhodospirillales</taxon>
        <taxon>Kiloniellaceae</taxon>
        <taxon>Kiloniella</taxon>
    </lineage>
</organism>
<comment type="caution">
    <text evidence="7">The sequence shown here is derived from an EMBL/GenBank/DDBJ whole genome shotgun (WGS) entry which is preliminary data.</text>
</comment>
<comment type="similarity">
    <text evidence="5">Belongs to the transferase hexapeptide repeat family.</text>
</comment>
<evidence type="ECO:0000256" key="3">
    <source>
        <dbReference type="ARBA" id="ARBA00022737"/>
    </source>
</evidence>
<feature type="compositionally biased region" description="Basic and acidic residues" evidence="6">
    <location>
        <begin position="236"/>
        <end position="245"/>
    </location>
</feature>
<feature type="region of interest" description="Disordered" evidence="6">
    <location>
        <begin position="233"/>
        <end position="256"/>
    </location>
</feature>
<dbReference type="NCBIfam" id="NF041874">
    <property type="entry name" value="EPS_EpsC"/>
    <property type="match status" value="1"/>
</dbReference>
<protein>
    <recommendedName>
        <fullName evidence="5">Serine acetyltransferase</fullName>
        <ecNumber evidence="5">2.3.1.30</ecNumber>
    </recommendedName>
</protein>
<proteinExistence type="inferred from homology"/>
<dbReference type="EC" id="2.3.1.30" evidence="5"/>
<evidence type="ECO:0000313" key="8">
    <source>
        <dbReference type="Proteomes" id="UP001597294"/>
    </source>
</evidence>
<dbReference type="Gene3D" id="2.160.10.10">
    <property type="entry name" value="Hexapeptide repeat proteins"/>
    <property type="match status" value="1"/>
</dbReference>
<dbReference type="InterPro" id="IPR042122">
    <property type="entry name" value="Ser_AcTrfase_N_sf"/>
</dbReference>
<dbReference type="SUPFAM" id="SSF51161">
    <property type="entry name" value="Trimeric LpxA-like enzymes"/>
    <property type="match status" value="1"/>
</dbReference>
<evidence type="ECO:0000256" key="2">
    <source>
        <dbReference type="ARBA" id="ARBA00022679"/>
    </source>
</evidence>
<evidence type="ECO:0000256" key="5">
    <source>
        <dbReference type="PIRNR" id="PIRNR000441"/>
    </source>
</evidence>
<comment type="catalytic activity">
    <reaction evidence="5">
        <text>L-serine + acetyl-CoA = O-acetyl-L-serine + CoA</text>
        <dbReference type="Rhea" id="RHEA:24560"/>
        <dbReference type="ChEBI" id="CHEBI:33384"/>
        <dbReference type="ChEBI" id="CHEBI:57287"/>
        <dbReference type="ChEBI" id="CHEBI:57288"/>
        <dbReference type="ChEBI" id="CHEBI:58340"/>
        <dbReference type="EC" id="2.3.1.30"/>
    </reaction>
</comment>
<name>A0ABW5BJW1_9PROT</name>
<keyword evidence="8" id="KW-1185">Reference proteome</keyword>
<keyword evidence="2 5" id="KW-0808">Transferase</keyword>
<dbReference type="InterPro" id="IPR005881">
    <property type="entry name" value="Ser_O-AcTrfase"/>
</dbReference>
<keyword evidence="3" id="KW-0677">Repeat</keyword>
<evidence type="ECO:0000256" key="6">
    <source>
        <dbReference type="SAM" id="MobiDB-lite"/>
    </source>
</evidence>
<dbReference type="GO" id="GO:0009001">
    <property type="term" value="F:serine O-acetyltransferase activity"/>
    <property type="evidence" value="ECO:0007669"/>
    <property type="project" value="UniProtKB-EC"/>
</dbReference>
<dbReference type="PANTHER" id="PTHR42811">
    <property type="entry name" value="SERINE ACETYLTRANSFERASE"/>
    <property type="match status" value="1"/>
</dbReference>